<dbReference type="EMBL" id="MU069487">
    <property type="protein sequence ID" value="KAF5841361.1"/>
    <property type="molecule type" value="Genomic_DNA"/>
</dbReference>
<sequence length="149" mass="15877">MRKQQSSFRVTGSGFPKDQDAESIVPKGSQLHPQKSSDSSVSSVSAQSEIGWDPKSASEGKGRRLGGGLSQADRELIQWQRPPAGEDDEKELRPLPGVQKVVQHGQALEAAGSLVLPNFDGLCLAINPSNDTVAVGCRYSKVLVSVSIH</sequence>
<reference evidence="2" key="1">
    <citation type="submission" date="2017-08" db="EMBL/GenBank/DDBJ databases">
        <authorList>
            <person name="Polle J.E."/>
            <person name="Barry K."/>
            <person name="Cushman J."/>
            <person name="Schmutz J."/>
            <person name="Tran D."/>
            <person name="Hathwaick L.T."/>
            <person name="Yim W.C."/>
            <person name="Jenkins J."/>
            <person name="Mckie-Krisberg Z.M."/>
            <person name="Prochnik S."/>
            <person name="Lindquist E."/>
            <person name="Dockter R.B."/>
            <person name="Adam C."/>
            <person name="Molina H."/>
            <person name="Bunkerborg J."/>
            <person name="Jin E."/>
            <person name="Buchheim M."/>
            <person name="Magnuson J."/>
        </authorList>
    </citation>
    <scope>NUCLEOTIDE SEQUENCE</scope>
    <source>
        <strain evidence="2">CCAP 19/18</strain>
    </source>
</reference>
<gene>
    <name evidence="2" type="ORF">DUNSADRAFT_13229</name>
</gene>
<keyword evidence="3" id="KW-1185">Reference proteome</keyword>
<evidence type="ECO:0008006" key="4">
    <source>
        <dbReference type="Google" id="ProtNLM"/>
    </source>
</evidence>
<accession>A0ABQ7H3B9</accession>
<feature type="compositionally biased region" description="Low complexity" evidence="1">
    <location>
        <begin position="36"/>
        <end position="45"/>
    </location>
</feature>
<evidence type="ECO:0000313" key="2">
    <source>
        <dbReference type="EMBL" id="KAF5841361.1"/>
    </source>
</evidence>
<feature type="region of interest" description="Disordered" evidence="1">
    <location>
        <begin position="1"/>
        <end position="91"/>
    </location>
</feature>
<dbReference type="Proteomes" id="UP000815325">
    <property type="component" value="Unassembled WGS sequence"/>
</dbReference>
<evidence type="ECO:0000256" key="1">
    <source>
        <dbReference type="SAM" id="MobiDB-lite"/>
    </source>
</evidence>
<organism evidence="2 3">
    <name type="scientific">Dunaliella salina</name>
    <name type="common">Green alga</name>
    <name type="synonym">Protococcus salinus</name>
    <dbReference type="NCBI Taxonomy" id="3046"/>
    <lineage>
        <taxon>Eukaryota</taxon>
        <taxon>Viridiplantae</taxon>
        <taxon>Chlorophyta</taxon>
        <taxon>core chlorophytes</taxon>
        <taxon>Chlorophyceae</taxon>
        <taxon>CS clade</taxon>
        <taxon>Chlamydomonadales</taxon>
        <taxon>Dunaliellaceae</taxon>
        <taxon>Dunaliella</taxon>
    </lineage>
</organism>
<comment type="caution">
    <text evidence="2">The sequence shown here is derived from an EMBL/GenBank/DDBJ whole genome shotgun (WGS) entry which is preliminary data.</text>
</comment>
<feature type="compositionally biased region" description="Polar residues" evidence="1">
    <location>
        <begin position="1"/>
        <end position="10"/>
    </location>
</feature>
<evidence type="ECO:0000313" key="3">
    <source>
        <dbReference type="Proteomes" id="UP000815325"/>
    </source>
</evidence>
<protein>
    <recommendedName>
        <fullName evidence="4">Encoded protein</fullName>
    </recommendedName>
</protein>
<name>A0ABQ7H3B9_DUNSA</name>
<proteinExistence type="predicted"/>